<evidence type="ECO:0000313" key="3">
    <source>
        <dbReference type="EMBL" id="EIC01181.1"/>
    </source>
</evidence>
<dbReference type="eggNOG" id="ENOG5032M8P">
    <property type="taxonomic scope" value="Bacteria"/>
</dbReference>
<protein>
    <submittedName>
        <fullName evidence="3">Abortive infection protein</fullName>
    </submittedName>
</protein>
<dbReference type="STRING" id="907348.TresaDRAFT_0318"/>
<evidence type="ECO:0000313" key="4">
    <source>
        <dbReference type="Proteomes" id="UP000003571"/>
    </source>
</evidence>
<feature type="transmembrane region" description="Helical" evidence="1">
    <location>
        <begin position="197"/>
        <end position="218"/>
    </location>
</feature>
<comment type="caution">
    <text evidence="3">The sequence shown here is derived from an EMBL/GenBank/DDBJ whole genome shotgun (WGS) entry which is preliminary data.</text>
</comment>
<accession>H7EM96</accession>
<name>H7EM96_9SPIR</name>
<dbReference type="GO" id="GO:0004175">
    <property type="term" value="F:endopeptidase activity"/>
    <property type="evidence" value="ECO:0007669"/>
    <property type="project" value="UniProtKB-ARBA"/>
</dbReference>
<keyword evidence="1" id="KW-0472">Membrane</keyword>
<dbReference type="InterPro" id="IPR003675">
    <property type="entry name" value="Rce1/LyrA-like_dom"/>
</dbReference>
<keyword evidence="4" id="KW-1185">Reference proteome</keyword>
<evidence type="ECO:0000256" key="1">
    <source>
        <dbReference type="SAM" id="Phobius"/>
    </source>
</evidence>
<gene>
    <name evidence="3" type="ORF">TresaDRAFT_0318</name>
</gene>
<dbReference type="Pfam" id="PF02517">
    <property type="entry name" value="Rce1-like"/>
    <property type="match status" value="1"/>
</dbReference>
<sequence length="220" mass="22268">MQKAELALVIALLVIPPIVSGAGRADGSAGTLPAPAFSARLVALTTAAALLYARHRNVHLIRFQSRWTAMRIAVLSGVSLAAFGALCVSSALAALAGHLSGAGSARLSAPCGIAGWLGAAGAVICAAFYEEVLYRMYLPEELKSLLSSGGKIPAMVPECAGVLLFAAAHSYQGALGVANALVCGAALRRTIAATRSIWFALVPHAAYNMMALAAAAALGG</sequence>
<feature type="transmembrane region" description="Helical" evidence="1">
    <location>
        <begin position="107"/>
        <end position="129"/>
    </location>
</feature>
<reference evidence="3 4" key="1">
    <citation type="submission" date="2011-09" db="EMBL/GenBank/DDBJ databases">
        <title>The draft genome of Treponema saccharophilum DSM 2985.</title>
        <authorList>
            <consortium name="US DOE Joint Genome Institute (JGI-PGF)"/>
            <person name="Lucas S."/>
            <person name="Copeland A."/>
            <person name="Lapidus A."/>
            <person name="Glavina del Rio T."/>
            <person name="Dalin E."/>
            <person name="Tice H."/>
            <person name="Bruce D."/>
            <person name="Goodwin L."/>
            <person name="Pitluck S."/>
            <person name="Peters L."/>
            <person name="Kyrpides N."/>
            <person name="Mavromatis K."/>
            <person name="Ivanova N."/>
            <person name="Markowitz V."/>
            <person name="Cheng J.-F."/>
            <person name="Hugenholtz P."/>
            <person name="Woyke T."/>
            <person name="Wu D."/>
            <person name="Gronow S."/>
            <person name="Wellnitz S."/>
            <person name="Brambilla E."/>
            <person name="Klenk H.-P."/>
            <person name="Eisen J.A."/>
        </authorList>
    </citation>
    <scope>NUCLEOTIDE SEQUENCE [LARGE SCALE GENOMIC DNA]</scope>
    <source>
        <strain evidence="3 4">DSM 2985</strain>
    </source>
</reference>
<proteinExistence type="predicted"/>
<dbReference type="GO" id="GO:0080120">
    <property type="term" value="P:CAAX-box protein maturation"/>
    <property type="evidence" value="ECO:0007669"/>
    <property type="project" value="UniProtKB-ARBA"/>
</dbReference>
<dbReference type="Proteomes" id="UP000003571">
    <property type="component" value="Unassembled WGS sequence"/>
</dbReference>
<feature type="transmembrane region" description="Helical" evidence="1">
    <location>
        <begin position="73"/>
        <end position="95"/>
    </location>
</feature>
<feature type="transmembrane region" description="Helical" evidence="1">
    <location>
        <begin position="37"/>
        <end position="53"/>
    </location>
</feature>
<organism evidence="3 4">
    <name type="scientific">Treponema saccharophilum DSM 2985</name>
    <dbReference type="NCBI Taxonomy" id="907348"/>
    <lineage>
        <taxon>Bacteria</taxon>
        <taxon>Pseudomonadati</taxon>
        <taxon>Spirochaetota</taxon>
        <taxon>Spirochaetia</taxon>
        <taxon>Spirochaetales</taxon>
        <taxon>Treponemataceae</taxon>
        <taxon>Treponema</taxon>
    </lineage>
</organism>
<keyword evidence="1" id="KW-1133">Transmembrane helix</keyword>
<keyword evidence="1" id="KW-0812">Transmembrane</keyword>
<feature type="domain" description="CAAX prenyl protease 2/Lysostaphin resistance protein A-like" evidence="2">
    <location>
        <begin position="116"/>
        <end position="210"/>
    </location>
</feature>
<evidence type="ECO:0000259" key="2">
    <source>
        <dbReference type="Pfam" id="PF02517"/>
    </source>
</evidence>
<dbReference type="EMBL" id="AGRW01000051">
    <property type="protein sequence ID" value="EIC01181.1"/>
    <property type="molecule type" value="Genomic_DNA"/>
</dbReference>
<dbReference type="PATRIC" id="fig|907348.3.peg.2073"/>
<dbReference type="AlphaFoldDB" id="H7EM96"/>